<evidence type="ECO:0000313" key="2">
    <source>
        <dbReference type="EMBL" id="OWK40162.1"/>
    </source>
</evidence>
<protein>
    <submittedName>
        <fullName evidence="2">Uncharacterized protein</fullName>
    </submittedName>
</protein>
<dbReference type="AlphaFoldDB" id="A0A225DFA5"/>
<dbReference type="EMBL" id="NIDE01000008">
    <property type="protein sequence ID" value="OWK40162.1"/>
    <property type="molecule type" value="Genomic_DNA"/>
</dbReference>
<comment type="caution">
    <text evidence="2">The sequence shown here is derived from an EMBL/GenBank/DDBJ whole genome shotgun (WGS) entry which is preliminary data.</text>
</comment>
<proteinExistence type="predicted"/>
<name>A0A225DFA5_9BACT</name>
<evidence type="ECO:0000256" key="1">
    <source>
        <dbReference type="SAM" id="MobiDB-lite"/>
    </source>
</evidence>
<evidence type="ECO:0000313" key="3">
    <source>
        <dbReference type="Proteomes" id="UP000214646"/>
    </source>
</evidence>
<dbReference type="Proteomes" id="UP000214646">
    <property type="component" value="Unassembled WGS sequence"/>
</dbReference>
<accession>A0A225DFA5</accession>
<gene>
    <name evidence="2" type="ORF">FRUB_05081</name>
</gene>
<feature type="region of interest" description="Disordered" evidence="1">
    <location>
        <begin position="38"/>
        <end position="59"/>
    </location>
</feature>
<reference evidence="3" key="1">
    <citation type="submission" date="2017-06" db="EMBL/GenBank/DDBJ databases">
        <title>Genome analysis of Fimbriiglobus ruber SP5, the first member of the order Planctomycetales with confirmed chitinolytic capability.</title>
        <authorList>
            <person name="Ravin N.V."/>
            <person name="Rakitin A.L."/>
            <person name="Ivanova A.A."/>
            <person name="Beletsky A.V."/>
            <person name="Kulichevskaya I.S."/>
            <person name="Mardanov A.V."/>
            <person name="Dedysh S.N."/>
        </authorList>
    </citation>
    <scope>NUCLEOTIDE SEQUENCE [LARGE SCALE GENOMIC DNA]</scope>
    <source>
        <strain evidence="3">SP5</strain>
    </source>
</reference>
<keyword evidence="3" id="KW-1185">Reference proteome</keyword>
<sequence>MRGSKPPAHLEGGQIFTVDAGYPGVGVLKAAGYTVTTGQEGAPHGRAVSKTGEAKSAPR</sequence>
<organism evidence="2 3">
    <name type="scientific">Fimbriiglobus ruber</name>
    <dbReference type="NCBI Taxonomy" id="1908690"/>
    <lineage>
        <taxon>Bacteria</taxon>
        <taxon>Pseudomonadati</taxon>
        <taxon>Planctomycetota</taxon>
        <taxon>Planctomycetia</taxon>
        <taxon>Gemmatales</taxon>
        <taxon>Gemmataceae</taxon>
        <taxon>Fimbriiglobus</taxon>
    </lineage>
</organism>